<protein>
    <submittedName>
        <fullName evidence="5">Apical sushi protein, putative</fullName>
    </submittedName>
</protein>
<dbReference type="Proteomes" id="UP000072874">
    <property type="component" value="Chromosome 10"/>
</dbReference>
<reference evidence="5" key="2">
    <citation type="submission" date="2014-05" db="EMBL/GenBank/DDBJ databases">
        <authorList>
            <person name="Aslett A.Martin."/>
            <person name="De Silva Nishadi"/>
        </authorList>
    </citation>
    <scope>NUCLEOTIDE SEQUENCE</scope>
    <source>
        <strain evidence="5">YM</strain>
    </source>
</reference>
<dbReference type="VEuPathDB" id="PlasmoDB:PYYM_1005000"/>
<accession>A0A077YEH5</accession>
<dbReference type="VEuPathDB" id="PlasmoDB:PY07283"/>
<evidence type="ECO:0000313" key="8">
    <source>
        <dbReference type="Proteomes" id="UP000072904"/>
    </source>
</evidence>
<keyword evidence="3" id="KW-1133">Transmembrane helix</keyword>
<dbReference type="Gene3D" id="2.10.70.10">
    <property type="entry name" value="Complement Module, domain 1"/>
    <property type="match status" value="1"/>
</dbReference>
<feature type="compositionally biased region" description="Basic and acidic residues" evidence="2">
    <location>
        <begin position="417"/>
        <end position="429"/>
    </location>
</feature>
<sequence>MNIIYNVIAYILCYKILVEGKDANGVNFLNRFNRSDSIINDQKFEPLDLTKNLAGTGVAKFDNVKKTDENDDHSFRRSKFSFIQNVMNTNVESSNKNEKEKSGDSKKNTEIFYSEKSKTTNEEIIKNGENFYINGGVTEYGYNNDEEFYNSFHVNNNRKPIKINSLCFDLSDTESCQQNSNCFYDDIYKTCFQKCSLLNESDCLKYSECKYENGTCENHGFLSIKVFDNDFGSDVRSCELFESEESCYLMETRYKKSDNNNRTNFNCVWLTYNHEIKKNKKNANDHLEKIDMNSTVSQNVKMEKQNDGNMNYILRTNNPAGIAKDEKFISLLEIKLNSKKKKGNSVDKGSKNGGSKNGGSKNGGSKNGGNKNSGKKKDDDDDDEEEIPNDDESNIDLDDIDDDDFKDDEEDDDDIETDKMNEPNKDKNDINNNMENSTSSVIISDSQNNIQMDKKNTEGNINEVSKNLDNNNKFEQNRKQNELLNYINNNNDSNSNNESKLEESINIQNNVEKEHDINGSFPELIENAVKISAEPIENEGKINNMNIDGDNKYDLDRDNHLSIEKEVVQHDFHNSLNKENTSNPQNNNEYEDIITIETHICTNLNNKPNPSVLLEGALLAESEAELRKIKKVYNLPEEEICVKPAKETHIIYNPNKEYYLVGEKIEVTCQKGYKISGKTNNTLCIGRNKIMPNIFCELENDNESSHENIYKLKNDPNAGINYSLSIFVGIIIFVFTVFYSI</sequence>
<dbReference type="InterPro" id="IPR035976">
    <property type="entry name" value="Sushi/SCR/CCP_sf"/>
</dbReference>
<dbReference type="Proteomes" id="UP000072904">
    <property type="component" value="Chromosome 10"/>
</dbReference>
<dbReference type="EMBL" id="LK934638">
    <property type="protein sequence ID" value="CDU84890.1"/>
    <property type="molecule type" value="Genomic_DNA"/>
</dbReference>
<reference evidence="6" key="4">
    <citation type="submission" date="2019-05" db="EMBL/GenBank/DDBJ databases">
        <authorList>
            <consortium name="Pathogen Informatics"/>
        </authorList>
    </citation>
    <scope>NUCLEOTIDE SEQUENCE</scope>
    <source>
        <strain evidence="6">17X</strain>
    </source>
</reference>
<keyword evidence="1" id="KW-1015">Disulfide bond</keyword>
<keyword evidence="3" id="KW-0472">Membrane</keyword>
<evidence type="ECO:0000313" key="5">
    <source>
        <dbReference type="EMBL" id="CDU84890.1"/>
    </source>
</evidence>
<feature type="region of interest" description="Disordered" evidence="2">
    <location>
        <begin position="339"/>
        <end position="435"/>
    </location>
</feature>
<dbReference type="EMBL" id="LM993664">
    <property type="protein sequence ID" value="VTZ78786.1"/>
    <property type="molecule type" value="Genomic_DNA"/>
</dbReference>
<evidence type="ECO:0000259" key="4">
    <source>
        <dbReference type="Pfam" id="PF00084"/>
    </source>
</evidence>
<reference evidence="6" key="3">
    <citation type="submission" date="2014-05" db="EMBL/GenBank/DDBJ databases">
        <authorList>
            <person name="Aslett M.A."/>
            <person name="De Silva N."/>
        </authorList>
    </citation>
    <scope>NUCLEOTIDE SEQUENCE</scope>
    <source>
        <strain evidence="6">17X</strain>
    </source>
</reference>
<dbReference type="GeneID" id="3800322"/>
<dbReference type="Pfam" id="PF00084">
    <property type="entry name" value="Sushi"/>
    <property type="match status" value="1"/>
</dbReference>
<feature type="compositionally biased region" description="Gly residues" evidence="2">
    <location>
        <begin position="351"/>
        <end position="367"/>
    </location>
</feature>
<feature type="transmembrane region" description="Helical" evidence="3">
    <location>
        <begin position="720"/>
        <end position="739"/>
    </location>
</feature>
<dbReference type="OrthoDB" id="377901at2759"/>
<dbReference type="RefSeq" id="XP_728113.2">
    <property type="nucleotide sequence ID" value="XM_723020.2"/>
</dbReference>
<organism evidence="5 8">
    <name type="scientific">Plasmodium yoelii</name>
    <dbReference type="NCBI Taxonomy" id="5861"/>
    <lineage>
        <taxon>Eukaryota</taxon>
        <taxon>Sar</taxon>
        <taxon>Alveolata</taxon>
        <taxon>Apicomplexa</taxon>
        <taxon>Aconoidasida</taxon>
        <taxon>Haemosporida</taxon>
        <taxon>Plasmodiidae</taxon>
        <taxon>Plasmodium</taxon>
        <taxon>Plasmodium (Vinckeia)</taxon>
    </lineage>
</organism>
<dbReference type="CDD" id="cd00033">
    <property type="entry name" value="CCP"/>
    <property type="match status" value="1"/>
</dbReference>
<evidence type="ECO:0000313" key="7">
    <source>
        <dbReference type="Proteomes" id="UP000072874"/>
    </source>
</evidence>
<gene>
    <name evidence="6" type="ORF">PY17X_1005000</name>
    <name evidence="5" type="ORF">PYYM_1005000</name>
</gene>
<reference evidence="7 8" key="1">
    <citation type="journal article" date="2014" name="BMC Biol.">
        <title>A comprehensive evaluation of rodent malaria parasite genomes and gene expression.</title>
        <authorList>
            <person name="Otto T.D."/>
            <person name="Bohme U."/>
            <person name="Jackson A.P."/>
            <person name="Hunt M."/>
            <person name="Franke-Fayard B."/>
            <person name="Hoeijmakers W.A."/>
            <person name="Religa A.A."/>
            <person name="Robertson L."/>
            <person name="Sanders M."/>
            <person name="Ogun S.A."/>
            <person name="Cunningham D."/>
            <person name="Erhart A."/>
            <person name="Billker O."/>
            <person name="Khan S.M."/>
            <person name="Stunnenberg H.G."/>
            <person name="Langhorne J."/>
            <person name="Holder A.A."/>
            <person name="Waters A.P."/>
            <person name="Newbold C.I."/>
            <person name="Pain A."/>
            <person name="Berriman M."/>
            <person name="Janse C.J."/>
        </authorList>
    </citation>
    <scope>NUCLEOTIDE SEQUENCE [LARGE SCALE GENOMIC DNA]</scope>
    <source>
        <strain evidence="6 7">17X</strain>
        <strain evidence="5 8">YM</strain>
    </source>
</reference>
<feature type="compositionally biased region" description="Acidic residues" evidence="2">
    <location>
        <begin position="379"/>
        <end position="416"/>
    </location>
</feature>
<feature type="domain" description="Sushi" evidence="4">
    <location>
        <begin position="641"/>
        <end position="684"/>
    </location>
</feature>
<evidence type="ECO:0000256" key="2">
    <source>
        <dbReference type="SAM" id="MobiDB-lite"/>
    </source>
</evidence>
<keyword evidence="3" id="KW-0812">Transmembrane</keyword>
<name>A0A077YEH5_PLAYE</name>
<dbReference type="VEuPathDB" id="PlasmoDB:PY17X_1005000"/>
<evidence type="ECO:0000256" key="3">
    <source>
        <dbReference type="SAM" id="Phobius"/>
    </source>
</evidence>
<dbReference type="AlphaFoldDB" id="A0A077YEH5"/>
<evidence type="ECO:0000313" key="6">
    <source>
        <dbReference type="EMBL" id="VTZ78786.1"/>
    </source>
</evidence>
<proteinExistence type="predicted"/>
<dbReference type="VEuPathDB" id="PlasmoDB:Py17XNL_001002108"/>
<dbReference type="KEGG" id="pyo:PY17X_1005000"/>
<dbReference type="SUPFAM" id="SSF57535">
    <property type="entry name" value="Complement control module/SCR domain"/>
    <property type="match status" value="1"/>
</dbReference>
<dbReference type="InterPro" id="IPR000436">
    <property type="entry name" value="Sushi_SCR_CCP_dom"/>
</dbReference>
<dbReference type="OMA" id="HICANLN"/>
<evidence type="ECO:0000256" key="1">
    <source>
        <dbReference type="ARBA" id="ARBA00023157"/>
    </source>
</evidence>